<evidence type="ECO:0000256" key="5">
    <source>
        <dbReference type="SAM" id="Phobius"/>
    </source>
</evidence>
<reference evidence="7" key="2">
    <citation type="journal article" date="2014" name="ISME J.">
        <title>Microbial stratification in low pH oxic and suboxic macroscopic growths along an acid mine drainage.</title>
        <authorList>
            <person name="Mendez-Garcia C."/>
            <person name="Mesa V."/>
            <person name="Sprenger R.R."/>
            <person name="Richter M."/>
            <person name="Diez M.S."/>
            <person name="Solano J."/>
            <person name="Bargiela R."/>
            <person name="Golyshina O.V."/>
            <person name="Manteca A."/>
            <person name="Ramos J.L."/>
            <person name="Gallego J.R."/>
            <person name="Llorente I."/>
            <person name="Martins Dos Santos V.A."/>
            <person name="Jensen O.N."/>
            <person name="Pelaez A.I."/>
            <person name="Sanchez J."/>
            <person name="Ferrer M."/>
        </authorList>
    </citation>
    <scope>NUCLEOTIDE SEQUENCE</scope>
</reference>
<evidence type="ECO:0000256" key="2">
    <source>
        <dbReference type="ARBA" id="ARBA00022692"/>
    </source>
</evidence>
<evidence type="ECO:0000256" key="1">
    <source>
        <dbReference type="ARBA" id="ARBA00004370"/>
    </source>
</evidence>
<organism evidence="7">
    <name type="scientific">mine drainage metagenome</name>
    <dbReference type="NCBI Taxonomy" id="410659"/>
    <lineage>
        <taxon>unclassified sequences</taxon>
        <taxon>metagenomes</taxon>
        <taxon>ecological metagenomes</taxon>
    </lineage>
</organism>
<keyword evidence="2 5" id="KW-0812">Transmembrane</keyword>
<dbReference type="EMBL" id="AUZZ01011340">
    <property type="protein sequence ID" value="EQD26593.1"/>
    <property type="molecule type" value="Genomic_DNA"/>
</dbReference>
<keyword evidence="4 5" id="KW-0472">Membrane</keyword>
<sequence length="247" mass="28222">MATEAWVRIGSFAGLFILFYAFERIWPRRPRRTQGYIRNLLLAPLGSLASRILIPGGLVLFAASWHEGLFHWLDLAPLAGIPVGVLVLDFTIYLQHRLFHRIPWLWRLHRVHHSDLDLDVTCGIRFHPGEIFLSTLIKLTVIALLGLSAPAVLVFEVLLNATSLFNHSNLVIGASWDRRLRRLVVTPAMHEIHHSAWPGELDRNFGFNFPWWDHWLGTYRAQSAAPTPIPIGLPGQNGRRLGFWQML</sequence>
<dbReference type="GO" id="GO:0005506">
    <property type="term" value="F:iron ion binding"/>
    <property type="evidence" value="ECO:0007669"/>
    <property type="project" value="InterPro"/>
</dbReference>
<accession>T0Y0T7</accession>
<comment type="caution">
    <text evidence="7">The sequence shown here is derived from an EMBL/GenBank/DDBJ whole genome shotgun (WGS) entry which is preliminary data.</text>
</comment>
<reference evidence="7" key="1">
    <citation type="submission" date="2013-08" db="EMBL/GenBank/DDBJ databases">
        <authorList>
            <person name="Mendez C."/>
            <person name="Richter M."/>
            <person name="Ferrer M."/>
            <person name="Sanchez J."/>
        </authorList>
    </citation>
    <scope>NUCLEOTIDE SEQUENCE</scope>
</reference>
<dbReference type="GO" id="GO:0016020">
    <property type="term" value="C:membrane"/>
    <property type="evidence" value="ECO:0007669"/>
    <property type="project" value="UniProtKB-SubCell"/>
</dbReference>
<dbReference type="InterPro" id="IPR006694">
    <property type="entry name" value="Fatty_acid_hydroxylase"/>
</dbReference>
<evidence type="ECO:0000256" key="3">
    <source>
        <dbReference type="ARBA" id="ARBA00022989"/>
    </source>
</evidence>
<feature type="domain" description="Fatty acid hydroxylase" evidence="6">
    <location>
        <begin position="83"/>
        <end position="218"/>
    </location>
</feature>
<feature type="transmembrane region" description="Helical" evidence="5">
    <location>
        <begin position="75"/>
        <end position="94"/>
    </location>
</feature>
<gene>
    <name evidence="7" type="ORF">B2A_15572</name>
</gene>
<feature type="transmembrane region" description="Helical" evidence="5">
    <location>
        <begin position="42"/>
        <end position="63"/>
    </location>
</feature>
<dbReference type="AlphaFoldDB" id="T0Y0T7"/>
<name>T0Y0T7_9ZZZZ</name>
<evidence type="ECO:0000256" key="4">
    <source>
        <dbReference type="ARBA" id="ARBA00023136"/>
    </source>
</evidence>
<comment type="subcellular location">
    <subcellularLocation>
        <location evidence="1">Membrane</location>
    </subcellularLocation>
</comment>
<feature type="transmembrane region" description="Helical" evidence="5">
    <location>
        <begin position="135"/>
        <end position="159"/>
    </location>
</feature>
<feature type="transmembrane region" description="Helical" evidence="5">
    <location>
        <begin position="6"/>
        <end position="22"/>
    </location>
</feature>
<dbReference type="GO" id="GO:0016491">
    <property type="term" value="F:oxidoreductase activity"/>
    <property type="evidence" value="ECO:0007669"/>
    <property type="project" value="InterPro"/>
</dbReference>
<dbReference type="PANTHER" id="PTHR11863">
    <property type="entry name" value="STEROL DESATURASE"/>
    <property type="match status" value="1"/>
</dbReference>
<dbReference type="InterPro" id="IPR050307">
    <property type="entry name" value="Sterol_Desaturase_Related"/>
</dbReference>
<proteinExistence type="predicted"/>
<feature type="non-terminal residue" evidence="7">
    <location>
        <position position="247"/>
    </location>
</feature>
<evidence type="ECO:0000313" key="7">
    <source>
        <dbReference type="EMBL" id="EQD26593.1"/>
    </source>
</evidence>
<dbReference type="GO" id="GO:0008610">
    <property type="term" value="P:lipid biosynthetic process"/>
    <property type="evidence" value="ECO:0007669"/>
    <property type="project" value="InterPro"/>
</dbReference>
<dbReference type="Pfam" id="PF04116">
    <property type="entry name" value="FA_hydroxylase"/>
    <property type="match status" value="1"/>
</dbReference>
<keyword evidence="3 5" id="KW-1133">Transmembrane helix</keyword>
<protein>
    <submittedName>
        <fullName evidence="7">Sterol desaturase-related protein</fullName>
    </submittedName>
</protein>
<evidence type="ECO:0000259" key="6">
    <source>
        <dbReference type="Pfam" id="PF04116"/>
    </source>
</evidence>